<evidence type="ECO:0000259" key="2">
    <source>
        <dbReference type="PROSITE" id="PS50943"/>
    </source>
</evidence>
<dbReference type="InterPro" id="IPR011051">
    <property type="entry name" value="RmlC_Cupin_sf"/>
</dbReference>
<dbReference type="Pfam" id="PF01381">
    <property type="entry name" value="HTH_3"/>
    <property type="match status" value="1"/>
</dbReference>
<dbReference type="InterPro" id="IPR001387">
    <property type="entry name" value="Cro/C1-type_HTH"/>
</dbReference>
<dbReference type="CDD" id="cd00093">
    <property type="entry name" value="HTH_XRE"/>
    <property type="match status" value="1"/>
</dbReference>
<proteinExistence type="predicted"/>
<dbReference type="AlphaFoldDB" id="A0A7G6E2P2"/>
<dbReference type="InterPro" id="IPR013096">
    <property type="entry name" value="Cupin_2"/>
</dbReference>
<evidence type="ECO:0000313" key="3">
    <source>
        <dbReference type="EMBL" id="QNB46346.1"/>
    </source>
</evidence>
<feature type="domain" description="HTH cro/C1-type" evidence="2">
    <location>
        <begin position="8"/>
        <end position="62"/>
    </location>
</feature>
<sequence>MVDIGKRIKQLREERGLTLKNIADNTGLSVGFLSQVERNITDPSIASLKKIAEVLGIKLKEFFEKVPEKKVVVRKDERNKLLIGSSKIVYELLAPAMNRKMEPILKMVEPNASSGEVDGHEGEEFAIILQGVLEVCIGNEVYVLQEGDSIYFDANQPHLYRNPGTEKCICIWVVTPPTFS</sequence>
<dbReference type="SUPFAM" id="SSF47413">
    <property type="entry name" value="lambda repressor-like DNA-binding domains"/>
    <property type="match status" value="1"/>
</dbReference>
<dbReference type="EMBL" id="CP045798">
    <property type="protein sequence ID" value="QNB46346.1"/>
    <property type="molecule type" value="Genomic_DNA"/>
</dbReference>
<dbReference type="Pfam" id="PF07883">
    <property type="entry name" value="Cupin_2"/>
    <property type="match status" value="1"/>
</dbReference>
<dbReference type="Proteomes" id="UP000515847">
    <property type="component" value="Chromosome"/>
</dbReference>
<dbReference type="PANTHER" id="PTHR46797:SF2">
    <property type="entry name" value="TRANSCRIPTIONAL REGULATOR"/>
    <property type="match status" value="1"/>
</dbReference>
<organism evidence="3 4">
    <name type="scientific">Thermanaerosceptrum fracticalcis</name>
    <dbReference type="NCBI Taxonomy" id="1712410"/>
    <lineage>
        <taxon>Bacteria</taxon>
        <taxon>Bacillati</taxon>
        <taxon>Bacillota</taxon>
        <taxon>Clostridia</taxon>
        <taxon>Eubacteriales</taxon>
        <taxon>Peptococcaceae</taxon>
        <taxon>Thermanaerosceptrum</taxon>
    </lineage>
</organism>
<dbReference type="GO" id="GO:0005829">
    <property type="term" value="C:cytosol"/>
    <property type="evidence" value="ECO:0007669"/>
    <property type="project" value="TreeGrafter"/>
</dbReference>
<gene>
    <name evidence="3" type="ORF">BR63_08475</name>
</gene>
<dbReference type="SMART" id="SM00530">
    <property type="entry name" value="HTH_XRE"/>
    <property type="match status" value="1"/>
</dbReference>
<dbReference type="Gene3D" id="2.60.120.10">
    <property type="entry name" value="Jelly Rolls"/>
    <property type="match status" value="1"/>
</dbReference>
<dbReference type="PANTHER" id="PTHR46797">
    <property type="entry name" value="HTH-TYPE TRANSCRIPTIONAL REGULATOR"/>
    <property type="match status" value="1"/>
</dbReference>
<evidence type="ECO:0000256" key="1">
    <source>
        <dbReference type="ARBA" id="ARBA00023125"/>
    </source>
</evidence>
<dbReference type="SUPFAM" id="SSF51182">
    <property type="entry name" value="RmlC-like cupins"/>
    <property type="match status" value="1"/>
</dbReference>
<keyword evidence="1" id="KW-0238">DNA-binding</keyword>
<dbReference type="InterPro" id="IPR010982">
    <property type="entry name" value="Lambda_DNA-bd_dom_sf"/>
</dbReference>
<evidence type="ECO:0000313" key="4">
    <source>
        <dbReference type="Proteomes" id="UP000515847"/>
    </source>
</evidence>
<dbReference type="CDD" id="cd02209">
    <property type="entry name" value="cupin_XRE_C"/>
    <property type="match status" value="1"/>
</dbReference>
<dbReference type="InterPro" id="IPR014710">
    <property type="entry name" value="RmlC-like_jellyroll"/>
</dbReference>
<dbReference type="OrthoDB" id="9814553at2"/>
<dbReference type="GO" id="GO:0003700">
    <property type="term" value="F:DNA-binding transcription factor activity"/>
    <property type="evidence" value="ECO:0007669"/>
    <property type="project" value="TreeGrafter"/>
</dbReference>
<dbReference type="Gene3D" id="1.10.260.40">
    <property type="entry name" value="lambda repressor-like DNA-binding domains"/>
    <property type="match status" value="1"/>
</dbReference>
<protein>
    <submittedName>
        <fullName evidence="3">Cupin domain-containing protein</fullName>
    </submittedName>
</protein>
<reference evidence="3 4" key="1">
    <citation type="journal article" date="2019" name="Front. Microbiol.">
        <title>Thermoanaerosceptrum fracticalcis gen. nov. sp. nov., a Novel Fumarate-Fermenting Microorganism From a Deep Fractured Carbonate Aquifer of the US Great Basin.</title>
        <authorList>
            <person name="Hamilton-Brehm S.D."/>
            <person name="Stewart L.E."/>
            <person name="Zavarin M."/>
            <person name="Caldwell M."/>
            <person name="Lawson P.A."/>
            <person name="Onstott T.C."/>
            <person name="Grzymski J."/>
            <person name="Neveux I."/>
            <person name="Lollar B.S."/>
            <person name="Russell C.E."/>
            <person name="Moser D.P."/>
        </authorList>
    </citation>
    <scope>NUCLEOTIDE SEQUENCE [LARGE SCALE GENOMIC DNA]</scope>
    <source>
        <strain evidence="3 4">DRI-13</strain>
    </source>
</reference>
<accession>A0A7G6E2P2</accession>
<dbReference type="PROSITE" id="PS50943">
    <property type="entry name" value="HTH_CROC1"/>
    <property type="match status" value="1"/>
</dbReference>
<dbReference type="GO" id="GO:0003677">
    <property type="term" value="F:DNA binding"/>
    <property type="evidence" value="ECO:0007669"/>
    <property type="project" value="UniProtKB-KW"/>
</dbReference>
<keyword evidence="4" id="KW-1185">Reference proteome</keyword>
<dbReference type="KEGG" id="tfr:BR63_08475"/>
<name>A0A7G6E2P2_THEFR</name>
<dbReference type="RefSeq" id="WP_034422566.1">
    <property type="nucleotide sequence ID" value="NZ_CP045798.1"/>
</dbReference>
<dbReference type="InterPro" id="IPR050807">
    <property type="entry name" value="TransReg_Diox_bact_type"/>
</dbReference>